<sequence length="325" mass="35247">MLNYNTTPSQTVSSLISNLPQGTRMNQPVARLPEASAATAFTRTSDGAGESQSDTECDEISPWSSNLSSPSSGSRSSPLTPQQRRQGSTFAKITVRTNEFSEERFVYSHSIQGLDACLESTLGEKEEVDASGAPPFFAIPTTRYPVSTQADTPHERREDRPSGSIGGGNSSSRCKTSSTTATSADKRHSGCSFLDALMVALHDRTKPLPTLPGWEEELDDLLALKNDPYWTEVCTPDLGTDDSIPLGHYPGALPSSLKRSPARAKGLTRRKKLNESASGLPTSCPCGCNFKRRSRPRSHIIHPAIVASRADFQYWNAILDGRTMP</sequence>
<feature type="compositionally biased region" description="Low complexity" evidence="1">
    <location>
        <begin position="61"/>
        <end position="78"/>
    </location>
</feature>
<feature type="region of interest" description="Disordered" evidence="1">
    <location>
        <begin position="41"/>
        <end position="92"/>
    </location>
</feature>
<dbReference type="AlphaFoldDB" id="A0A2N5VUF3"/>
<feature type="compositionally biased region" description="Low complexity" evidence="1">
    <location>
        <begin position="170"/>
        <end position="183"/>
    </location>
</feature>
<reference evidence="2 3" key="1">
    <citation type="submission" date="2017-11" db="EMBL/GenBank/DDBJ databases">
        <title>De novo assembly and phasing of dikaryotic genomes from two isolates of Puccinia coronata f. sp. avenae, the causal agent of oat crown rust.</title>
        <authorList>
            <person name="Miller M.E."/>
            <person name="Zhang Y."/>
            <person name="Omidvar V."/>
            <person name="Sperschneider J."/>
            <person name="Schwessinger B."/>
            <person name="Raley C."/>
            <person name="Palmer J.M."/>
            <person name="Garnica D."/>
            <person name="Upadhyaya N."/>
            <person name="Rathjen J."/>
            <person name="Taylor J.M."/>
            <person name="Park R.F."/>
            <person name="Dodds P.N."/>
            <person name="Hirsch C.D."/>
            <person name="Kianian S.F."/>
            <person name="Figueroa M."/>
        </authorList>
    </citation>
    <scope>NUCLEOTIDE SEQUENCE [LARGE SCALE GENOMIC DNA]</scope>
    <source>
        <strain evidence="2">12NC29</strain>
    </source>
</reference>
<evidence type="ECO:0000313" key="2">
    <source>
        <dbReference type="EMBL" id="PLW53601.1"/>
    </source>
</evidence>
<feature type="compositionally biased region" description="Polar residues" evidence="1">
    <location>
        <begin position="79"/>
        <end position="92"/>
    </location>
</feature>
<evidence type="ECO:0000313" key="3">
    <source>
        <dbReference type="Proteomes" id="UP000235388"/>
    </source>
</evidence>
<dbReference type="Proteomes" id="UP000235388">
    <property type="component" value="Unassembled WGS sequence"/>
</dbReference>
<dbReference type="EMBL" id="PGCJ01000059">
    <property type="protein sequence ID" value="PLW53601.1"/>
    <property type="molecule type" value="Genomic_DNA"/>
</dbReference>
<dbReference type="OrthoDB" id="2499976at2759"/>
<keyword evidence="3" id="KW-1185">Reference proteome</keyword>
<feature type="region of interest" description="Disordered" evidence="1">
    <location>
        <begin position="1"/>
        <end position="24"/>
    </location>
</feature>
<gene>
    <name evidence="2" type="ORF">PCANC_06660</name>
</gene>
<protein>
    <submittedName>
        <fullName evidence="2">Uncharacterized protein</fullName>
    </submittedName>
</protein>
<feature type="region of interest" description="Disordered" evidence="1">
    <location>
        <begin position="131"/>
        <end position="186"/>
    </location>
</feature>
<proteinExistence type="predicted"/>
<organism evidence="2 3">
    <name type="scientific">Puccinia coronata f. sp. avenae</name>
    <dbReference type="NCBI Taxonomy" id="200324"/>
    <lineage>
        <taxon>Eukaryota</taxon>
        <taxon>Fungi</taxon>
        <taxon>Dikarya</taxon>
        <taxon>Basidiomycota</taxon>
        <taxon>Pucciniomycotina</taxon>
        <taxon>Pucciniomycetes</taxon>
        <taxon>Pucciniales</taxon>
        <taxon>Pucciniaceae</taxon>
        <taxon>Puccinia</taxon>
    </lineage>
</organism>
<evidence type="ECO:0000256" key="1">
    <source>
        <dbReference type="SAM" id="MobiDB-lite"/>
    </source>
</evidence>
<feature type="compositionally biased region" description="Basic and acidic residues" evidence="1">
    <location>
        <begin position="152"/>
        <end position="161"/>
    </location>
</feature>
<comment type="caution">
    <text evidence="2">The sequence shown here is derived from an EMBL/GenBank/DDBJ whole genome shotgun (WGS) entry which is preliminary data.</text>
</comment>
<name>A0A2N5VUF3_9BASI</name>
<accession>A0A2N5VUF3</accession>
<feature type="compositionally biased region" description="Polar residues" evidence="1">
    <location>
        <begin position="41"/>
        <end position="52"/>
    </location>
</feature>